<evidence type="ECO:0000256" key="4">
    <source>
        <dbReference type="ARBA" id="ARBA00022989"/>
    </source>
</evidence>
<dbReference type="InterPro" id="IPR052536">
    <property type="entry name" value="ABC-4_Integral_Memb_Prot"/>
</dbReference>
<organism evidence="8 9">
    <name type="scientific">Oceanirhabdus seepicola</name>
    <dbReference type="NCBI Taxonomy" id="2828781"/>
    <lineage>
        <taxon>Bacteria</taxon>
        <taxon>Bacillati</taxon>
        <taxon>Bacillota</taxon>
        <taxon>Clostridia</taxon>
        <taxon>Eubacteriales</taxon>
        <taxon>Clostridiaceae</taxon>
        <taxon>Oceanirhabdus</taxon>
    </lineage>
</organism>
<feature type="transmembrane region" description="Helical" evidence="6">
    <location>
        <begin position="20"/>
        <end position="40"/>
    </location>
</feature>
<feature type="transmembrane region" description="Helical" evidence="6">
    <location>
        <begin position="151"/>
        <end position="176"/>
    </location>
</feature>
<feature type="transmembrane region" description="Helical" evidence="6">
    <location>
        <begin position="197"/>
        <end position="219"/>
    </location>
</feature>
<protein>
    <submittedName>
        <fullName evidence="8">FtsX-like permease family protein</fullName>
    </submittedName>
</protein>
<keyword evidence="4 6" id="KW-1133">Transmembrane helix</keyword>
<feature type="transmembrane region" description="Helical" evidence="6">
    <location>
        <begin position="104"/>
        <end position="131"/>
    </location>
</feature>
<comment type="caution">
    <text evidence="8">The sequence shown here is derived from an EMBL/GenBank/DDBJ whole genome shotgun (WGS) entry which is preliminary data.</text>
</comment>
<feature type="transmembrane region" description="Helical" evidence="6">
    <location>
        <begin position="571"/>
        <end position="595"/>
    </location>
</feature>
<feature type="transmembrane region" description="Helical" evidence="6">
    <location>
        <begin position="632"/>
        <end position="653"/>
    </location>
</feature>
<name>A0A9J6NXC7_9CLOT</name>
<accession>A0A9J6NXC7</accession>
<feature type="domain" description="ABC3 transporter permease C-terminal" evidence="7">
    <location>
        <begin position="60"/>
        <end position="180"/>
    </location>
</feature>
<dbReference type="Proteomes" id="UP001056429">
    <property type="component" value="Unassembled WGS sequence"/>
</dbReference>
<dbReference type="RefSeq" id="WP_250857779.1">
    <property type="nucleotide sequence ID" value="NZ_JAGSOJ010000001.1"/>
</dbReference>
<evidence type="ECO:0000313" key="9">
    <source>
        <dbReference type="Proteomes" id="UP001056429"/>
    </source>
</evidence>
<dbReference type="InterPro" id="IPR003838">
    <property type="entry name" value="ABC3_permease_C"/>
</dbReference>
<reference evidence="8" key="2">
    <citation type="submission" date="2021-04" db="EMBL/GenBank/DDBJ databases">
        <authorList>
            <person name="Dong X."/>
        </authorList>
    </citation>
    <scope>NUCLEOTIDE SEQUENCE</scope>
    <source>
        <strain evidence="8">ZWT</strain>
    </source>
</reference>
<comment type="subcellular location">
    <subcellularLocation>
        <location evidence="1">Cell membrane</location>
        <topology evidence="1">Multi-pass membrane protein</topology>
    </subcellularLocation>
</comment>
<keyword evidence="2" id="KW-1003">Cell membrane</keyword>
<dbReference type="PANTHER" id="PTHR46795:SF3">
    <property type="entry name" value="ABC TRANSPORTER PERMEASE"/>
    <property type="match status" value="1"/>
</dbReference>
<sequence>MTMNNVTAKLRQKNIKNYYLLLLCTILSVMLVTSFALIYFSKTVQTILPEGGDSRKQASMIFVIAIVGCCVFTTYASSLFFKYKSREFGIFMALGEKKKHLKKVLLKELSVVISAASAVGLVLSVPLSYFIWKIFQIFIVDTHEMQYQFSPLGFCYGMGFCIFVTLCIFISGVKFIKRSNIIEIITDSRKSEVVKDVKSWTGIAGWIIFFSGIFLGYMVPHIAVRKFNYRLPSIWNVTFLLSFVGIYKIMLYTVVHSKKGRNSKKYYRNIISSNMMRFAGKQTVRNMCVIAFLIAGALFAAFYTPTAVTGMFSDLKARSIDNVFFYRQDETQISKEEIYSLAHENNVKITDYFEAETISLIIDGVRRDYVGNKLIEEHCEKLKYSNFMSEESFNKISGEEVVVQNGQYLTVVSKEYTEGFWKKSNDLSLVTHPVTDITENLAFVDVVRFSSLSFDGTNIYVISNEDYERLYQGLTEDKKHKFVLFNVENPEETYFFTKKLRDEIINRSSENVAIVSSYDLYKKQMCEEEGEKYWLDDYNVELSVDNSQLFMDWKYYPMFKVVNSQDLIKNLAVFLMLFIYIAIICFAAVAIIAYTRSVTIAIDNKALFMNLKKLGANNKYIERSVKKQLAKIFIYPTIVGSTAIYLFFGMIMFANGGSNISSSEYMALSINFAIILIACAFMYSVYRIALRRVKVMIGIH</sequence>
<keyword evidence="9" id="KW-1185">Reference proteome</keyword>
<keyword evidence="5 6" id="KW-0472">Membrane</keyword>
<feature type="transmembrane region" description="Helical" evidence="6">
    <location>
        <begin position="284"/>
        <end position="303"/>
    </location>
</feature>
<keyword evidence="3 6" id="KW-0812">Transmembrane</keyword>
<proteinExistence type="predicted"/>
<feature type="transmembrane region" description="Helical" evidence="6">
    <location>
        <begin position="665"/>
        <end position="686"/>
    </location>
</feature>
<reference evidence="8" key="1">
    <citation type="journal article" date="2021" name="mSystems">
        <title>Bacteria and Archaea Synergistically Convert Glycine Betaine to Biogenic Methane in the Formosa Cold Seep of the South China Sea.</title>
        <authorList>
            <person name="Li L."/>
            <person name="Zhang W."/>
            <person name="Zhang S."/>
            <person name="Song L."/>
            <person name="Sun Q."/>
            <person name="Zhang H."/>
            <person name="Xiang H."/>
            <person name="Dong X."/>
        </authorList>
    </citation>
    <scope>NUCLEOTIDE SEQUENCE</scope>
    <source>
        <strain evidence="8">ZWT</strain>
    </source>
</reference>
<gene>
    <name evidence="8" type="ORF">KDK92_04110</name>
</gene>
<dbReference type="GO" id="GO:0005886">
    <property type="term" value="C:plasma membrane"/>
    <property type="evidence" value="ECO:0007669"/>
    <property type="project" value="UniProtKB-SubCell"/>
</dbReference>
<evidence type="ECO:0000256" key="5">
    <source>
        <dbReference type="ARBA" id="ARBA00023136"/>
    </source>
</evidence>
<evidence type="ECO:0000256" key="3">
    <source>
        <dbReference type="ARBA" id="ARBA00022692"/>
    </source>
</evidence>
<evidence type="ECO:0000313" key="8">
    <source>
        <dbReference type="EMBL" id="MCM1988915.1"/>
    </source>
</evidence>
<dbReference type="Pfam" id="PF02687">
    <property type="entry name" value="FtsX"/>
    <property type="match status" value="1"/>
</dbReference>
<feature type="transmembrane region" description="Helical" evidence="6">
    <location>
        <begin position="234"/>
        <end position="255"/>
    </location>
</feature>
<dbReference type="EMBL" id="JAGSOJ010000001">
    <property type="protein sequence ID" value="MCM1988915.1"/>
    <property type="molecule type" value="Genomic_DNA"/>
</dbReference>
<evidence type="ECO:0000256" key="1">
    <source>
        <dbReference type="ARBA" id="ARBA00004651"/>
    </source>
</evidence>
<evidence type="ECO:0000259" key="7">
    <source>
        <dbReference type="Pfam" id="PF02687"/>
    </source>
</evidence>
<feature type="transmembrane region" description="Helical" evidence="6">
    <location>
        <begin position="60"/>
        <end position="83"/>
    </location>
</feature>
<evidence type="ECO:0000256" key="6">
    <source>
        <dbReference type="SAM" id="Phobius"/>
    </source>
</evidence>
<dbReference type="AlphaFoldDB" id="A0A9J6NXC7"/>
<dbReference type="PANTHER" id="PTHR46795">
    <property type="entry name" value="ABC TRANSPORTER PERMEASE-RELATED-RELATED"/>
    <property type="match status" value="1"/>
</dbReference>
<evidence type="ECO:0000256" key="2">
    <source>
        <dbReference type="ARBA" id="ARBA00022475"/>
    </source>
</evidence>